<reference evidence="3" key="1">
    <citation type="journal article" date="2022" name="Int. J. Syst. Evol. Microbiol.">
        <title>Anaeromyxobacter oryzae sp. nov., Anaeromyxobacter diazotrophicus sp. nov. and Anaeromyxobacter paludicola sp. nov., isolated from paddy soils.</title>
        <authorList>
            <person name="Itoh H."/>
            <person name="Xu Z."/>
            <person name="Mise K."/>
            <person name="Masuda Y."/>
            <person name="Ushijima N."/>
            <person name="Hayakawa C."/>
            <person name="Shiratori Y."/>
            <person name="Senoo K."/>
        </authorList>
    </citation>
    <scope>NUCLEOTIDE SEQUENCE [LARGE SCALE GENOMIC DNA]</scope>
    <source>
        <strain evidence="3">Red630</strain>
    </source>
</reference>
<dbReference type="EMBL" id="AP025592">
    <property type="protein sequence ID" value="BDG07686.1"/>
    <property type="molecule type" value="Genomic_DNA"/>
</dbReference>
<gene>
    <name evidence="2" type="ORF">AMPC_07990</name>
</gene>
<evidence type="ECO:0000313" key="2">
    <source>
        <dbReference type="EMBL" id="BDG07686.1"/>
    </source>
</evidence>
<keyword evidence="3" id="KW-1185">Reference proteome</keyword>
<name>A0ABM7X7B3_9BACT</name>
<accession>A0ABM7X7B3</accession>
<evidence type="ECO:0000313" key="3">
    <source>
        <dbReference type="Proteomes" id="UP001162734"/>
    </source>
</evidence>
<evidence type="ECO:0000256" key="1">
    <source>
        <dbReference type="SAM" id="MobiDB-lite"/>
    </source>
</evidence>
<sequence length="103" mass="11538">MRRNDSKAALSQQRAEVRRGAYGKQHVGDDAGSSAAREAMRDRVHRMREVAEATERAERLSQEPIVRLVGHLASDSVRLAMAWLRLPLRVLEAVARRGQRAPA</sequence>
<protein>
    <submittedName>
        <fullName evidence="2">Uncharacterized protein</fullName>
    </submittedName>
</protein>
<organism evidence="2 3">
    <name type="scientific">Anaeromyxobacter paludicola</name>
    <dbReference type="NCBI Taxonomy" id="2918171"/>
    <lineage>
        <taxon>Bacteria</taxon>
        <taxon>Pseudomonadati</taxon>
        <taxon>Myxococcota</taxon>
        <taxon>Myxococcia</taxon>
        <taxon>Myxococcales</taxon>
        <taxon>Cystobacterineae</taxon>
        <taxon>Anaeromyxobacteraceae</taxon>
        <taxon>Anaeromyxobacter</taxon>
    </lineage>
</organism>
<dbReference type="Proteomes" id="UP001162734">
    <property type="component" value="Chromosome"/>
</dbReference>
<proteinExistence type="predicted"/>
<dbReference type="RefSeq" id="WP_248344536.1">
    <property type="nucleotide sequence ID" value="NZ_AP025592.1"/>
</dbReference>
<feature type="region of interest" description="Disordered" evidence="1">
    <location>
        <begin position="1"/>
        <end position="39"/>
    </location>
</feature>